<comment type="caution">
    <text evidence="2">The sequence shown here is derived from an EMBL/GenBank/DDBJ whole genome shotgun (WGS) entry which is preliminary data.</text>
</comment>
<evidence type="ECO:0000313" key="2">
    <source>
        <dbReference type="EMBL" id="OGC88470.1"/>
    </source>
</evidence>
<evidence type="ECO:0000256" key="1">
    <source>
        <dbReference type="SAM" id="Phobius"/>
    </source>
</evidence>
<accession>A0A1F4Y3C8</accession>
<gene>
    <name evidence="2" type="ORF">A2419_01870</name>
</gene>
<feature type="transmembrane region" description="Helical" evidence="1">
    <location>
        <begin position="28"/>
        <end position="49"/>
    </location>
</feature>
<protein>
    <submittedName>
        <fullName evidence="2">Uncharacterized protein</fullName>
    </submittedName>
</protein>
<evidence type="ECO:0000313" key="3">
    <source>
        <dbReference type="Proteomes" id="UP000176568"/>
    </source>
</evidence>
<dbReference type="AlphaFoldDB" id="A0A1F4Y3C8"/>
<name>A0A1F4Y3C8_9BACT</name>
<keyword evidence="1" id="KW-1133">Transmembrane helix</keyword>
<sequence length="148" mass="16297">MSVHTHLHRHFLPSHHNAYRPHILRKGWLLFFVAVIMASEGLFVSGLYVQQAAPSVAVIQDSQTASVGSAASSFLNSFGKDLARIAVESEPYIPWILGMLGAMLVIAVMFAFFVHIQIQQSEMLFSGALVAMFAFSLMITNIHILGIL</sequence>
<dbReference type="Proteomes" id="UP000176568">
    <property type="component" value="Unassembled WGS sequence"/>
</dbReference>
<feature type="transmembrane region" description="Helical" evidence="1">
    <location>
        <begin position="123"/>
        <end position="145"/>
    </location>
</feature>
<keyword evidence="1" id="KW-0472">Membrane</keyword>
<organism evidence="2 3">
    <name type="scientific">Candidatus Adlerbacteria bacterium RIFOXYC1_FULL_48_26</name>
    <dbReference type="NCBI Taxonomy" id="1797247"/>
    <lineage>
        <taxon>Bacteria</taxon>
        <taxon>Candidatus Adleribacteriota</taxon>
    </lineage>
</organism>
<reference evidence="2 3" key="1">
    <citation type="journal article" date="2016" name="Nat. Commun.">
        <title>Thousands of microbial genomes shed light on interconnected biogeochemical processes in an aquifer system.</title>
        <authorList>
            <person name="Anantharaman K."/>
            <person name="Brown C.T."/>
            <person name="Hug L.A."/>
            <person name="Sharon I."/>
            <person name="Castelle C.J."/>
            <person name="Probst A.J."/>
            <person name="Thomas B.C."/>
            <person name="Singh A."/>
            <person name="Wilkins M.J."/>
            <person name="Karaoz U."/>
            <person name="Brodie E.L."/>
            <person name="Williams K.H."/>
            <person name="Hubbard S.S."/>
            <person name="Banfield J.F."/>
        </authorList>
    </citation>
    <scope>NUCLEOTIDE SEQUENCE [LARGE SCALE GENOMIC DNA]</scope>
</reference>
<feature type="transmembrane region" description="Helical" evidence="1">
    <location>
        <begin position="92"/>
        <end position="116"/>
    </location>
</feature>
<dbReference type="EMBL" id="MEXB01000008">
    <property type="protein sequence ID" value="OGC88470.1"/>
    <property type="molecule type" value="Genomic_DNA"/>
</dbReference>
<proteinExistence type="predicted"/>
<dbReference type="STRING" id="1797247.A2419_01870"/>
<keyword evidence="1" id="KW-0812">Transmembrane</keyword>